<dbReference type="InterPro" id="IPR036291">
    <property type="entry name" value="NAD(P)-bd_dom_sf"/>
</dbReference>
<dbReference type="Gene3D" id="1.10.1200.10">
    <property type="entry name" value="ACP-like"/>
    <property type="match status" value="2"/>
</dbReference>
<dbReference type="InterPro" id="IPR049551">
    <property type="entry name" value="PKS_DH_C"/>
</dbReference>
<dbReference type="Pfam" id="PF08659">
    <property type="entry name" value="KR"/>
    <property type="match status" value="2"/>
</dbReference>
<evidence type="ECO:0000256" key="5">
    <source>
        <dbReference type="ARBA" id="ARBA00023194"/>
    </source>
</evidence>
<feature type="active site" description="Proton donor; for dehydratase activity" evidence="8">
    <location>
        <position position="1939"/>
    </location>
</feature>
<dbReference type="InterPro" id="IPR055123">
    <property type="entry name" value="SpnB-like_Rossmann"/>
</dbReference>
<dbReference type="InterPro" id="IPR020806">
    <property type="entry name" value="PKS_PP-bd"/>
</dbReference>
<evidence type="ECO:0000313" key="13">
    <source>
        <dbReference type="EMBL" id="TDC79513.1"/>
    </source>
</evidence>
<feature type="domain" description="PKS/mFAS DH" evidence="12">
    <location>
        <begin position="1739"/>
        <end position="2012"/>
    </location>
</feature>
<dbReference type="InterPro" id="IPR016036">
    <property type="entry name" value="Malonyl_transacylase_ACP-bd"/>
</dbReference>
<dbReference type="SMART" id="SM00826">
    <property type="entry name" value="PKS_DH"/>
    <property type="match status" value="1"/>
</dbReference>
<dbReference type="Gene3D" id="3.90.180.10">
    <property type="entry name" value="Medium-chain alcohol dehydrogenases, catalytic domain"/>
    <property type="match status" value="2"/>
</dbReference>
<dbReference type="InterPro" id="IPR009081">
    <property type="entry name" value="PP-bd_ACP"/>
</dbReference>
<comment type="caution">
    <text evidence="13">The sequence shown here is derived from an EMBL/GenBank/DDBJ whole genome shotgun (WGS) entry which is preliminary data.</text>
</comment>
<evidence type="ECO:0000313" key="14">
    <source>
        <dbReference type="Proteomes" id="UP000295345"/>
    </source>
</evidence>
<dbReference type="InterPro" id="IPR014043">
    <property type="entry name" value="Acyl_transferase_dom"/>
</dbReference>
<dbReference type="GO" id="GO:0004312">
    <property type="term" value="F:fatty acid synthase activity"/>
    <property type="evidence" value="ECO:0007669"/>
    <property type="project" value="TreeGrafter"/>
</dbReference>
<dbReference type="SMART" id="SM00827">
    <property type="entry name" value="PKS_AT"/>
    <property type="match status" value="1"/>
</dbReference>
<dbReference type="FunFam" id="3.40.47.10:FF:000019">
    <property type="entry name" value="Polyketide synthase type I"/>
    <property type="match status" value="2"/>
</dbReference>
<dbReference type="Pfam" id="PF00550">
    <property type="entry name" value="PP-binding"/>
    <property type="match status" value="2"/>
</dbReference>
<feature type="compositionally biased region" description="Polar residues" evidence="9">
    <location>
        <begin position="2800"/>
        <end position="2814"/>
    </location>
</feature>
<name>A0A4R4TWB5_9ACTN</name>
<dbReference type="CDD" id="cd08956">
    <property type="entry name" value="KR_3_FAS_SDR_x"/>
    <property type="match status" value="2"/>
</dbReference>
<keyword evidence="6" id="KW-0511">Multifunctional enzyme</keyword>
<dbReference type="Pfam" id="PF16197">
    <property type="entry name" value="KAsynt_C_assoc"/>
    <property type="match status" value="2"/>
</dbReference>
<feature type="region of interest" description="C-terminal hotdog fold" evidence="8">
    <location>
        <begin position="1879"/>
        <end position="2012"/>
    </location>
</feature>
<comment type="pathway">
    <text evidence="1">Antibiotic biosynthesis.</text>
</comment>
<feature type="region of interest" description="N-terminal hotdog fold" evidence="8">
    <location>
        <begin position="1739"/>
        <end position="1864"/>
    </location>
</feature>
<dbReference type="FunFam" id="3.40.50.720:FF:000209">
    <property type="entry name" value="Polyketide synthase Pks12"/>
    <property type="match status" value="1"/>
</dbReference>
<feature type="domain" description="Ketosynthase family 3 (KS3)" evidence="11">
    <location>
        <begin position="2820"/>
        <end position="3246"/>
    </location>
</feature>
<organism evidence="13 14">
    <name type="scientific">Streptomyces hainanensis</name>
    <dbReference type="NCBI Taxonomy" id="402648"/>
    <lineage>
        <taxon>Bacteria</taxon>
        <taxon>Bacillati</taxon>
        <taxon>Actinomycetota</taxon>
        <taxon>Actinomycetes</taxon>
        <taxon>Kitasatosporales</taxon>
        <taxon>Streptomycetaceae</taxon>
        <taxon>Streptomyces</taxon>
    </lineage>
</organism>
<dbReference type="Proteomes" id="UP000295345">
    <property type="component" value="Unassembled WGS sequence"/>
</dbReference>
<sequence>MPCGADTPAAAAPVAGAHAATRSTLELLRSWLTDEALGGVRLALVTRRAIATRDGEDVPGLATAPVWGLVRSAQTENPGPFTLVDHDGQAASLRLLPAALDTGEPQLALRNGGCVIPRLTGGHPALPTPATPGAWRLDFTTRGSVDDVACLPHPAFDAPLAPGQVRVALRAAGLNFRDVMIGLDMVADRRPPGGEGAGIVTEVGPDVTELAVGDRVMGLFMDGTGPVVVADRRLVVPMPAGWTFTEAATVPIAFTTAYHGLVDLAGTGAGDTLLVHAATGGVGMAARQLARLLGAEVYGTASVGKWETLRGLGYADDRIADSRTAEFEQTFRSATGGRGFDVVLNALAGELTDASLRLLAPGGRFLEMGKTDIREPGEVAARHAGAGYHAFDLMDPGPDRLHEILRELRALAEAGHLQPLPTTVWDVRQAPEALRHLALARHTGKIVLAIPPTVHPTADPSPGTVLITGGTGTLGGLLARHYAATGQAGHVLLTSRRGAESPGARELVADLEGLGVTASVVAADIGDRDDVARVVAAVPAGHSLRAVVHAAGVLDDGVVAGLSAERLARVLRPKVDGAWHLHELTRGLDLAEFVLFSSVAGVLGTPGQGGYAAGNVFLDALAAFRRARGLPAVSLAWGRWASSSGMTGHLADADLARLGRLGLVPLSDESGLALFEAARAVDRPAVLATEIDRAAVRALAEPPAVLRGLAATRTRSTTPRRARARAASKDASLVGRLLDRPAAERHRTLLDLVTREAALVLGRADASGIGADQGFSALGFDSLGSVELRNRLNAVTGLRLPATLTFDHPTPNDLVRRLLAEITGAPEQDARPGASVDLPPANGEDPIVITAMGCRYPGGVRSPEDLWRLVVEGTDPITPFPGNRGWDLDSLFDPDPGRAGTSYVARGGFLHDAGEFDAEFFGIAPREASAMDPQQRLLLETSWETVERAGINPTTLRGSNTGVFVGAATQEYGPRLADAPAGVTGHVLTGTSASVASGRIAYTLGLEGPAVTLDTACSSSLVALHMAVRALRSGECDLALAGGVTVMATPGAFVEFSQQRGLAPDGRIKAFSDAADGTAWSEGVGLVLLERLSDARRNNRPVLAVVRGSAINQDGASHGLTTPNGPSQQRVIRAALADSGLTTGDVDVVEAHGTGTRLGDPIEAGALLATYGQDRPADRPLLLGSLKSNIGHTQHAAGVAGVIKMVQAMRYGMLPKTPHVEQPSTYVDWSAGAVELITESTPWPEADQPRRAGVSAFGISGTNAHVVLEQAPAEERVDEPPTVDVPLPLPLVLSAKRPAALRALAGHLLAHNADPTDYAAALAHGRASFEHRAVVVGRDGRELRAGLRALASGGAAPQLTTGAAASQAGGTVFVFPGQGSQWSGMAVELLDTAPVFARHLAACARELSRFADWDLLDVLRGVEGAPSWERVDVVQPALFAVMVSLARLWESLGVRPDVVVGHSQGEIAAAHIAGILSLEDAARVVVLRSKALRSLAGLGGMVSLGLGAHAAAELIEPWAGRISVAVVNGPTSTVVSGEAMALEELVARCTATDVNAWPIAVDYASHSPQVEAIRDELLELLAPVRPRTAKVSFHSTVAGHDGGALDAGYWYRNLRQTVEFEPAVRTLLAQGHRLFLEASPHPVLTVGVEETIAAHAPESGAVVTGTLRRNEGGWERVLTSLAAAHVHGGIVPDWSAVLGDRRADATDLPTYPFQRENHWFVKPEPTGTPAGLGLAATDHPLLGAAIPLAVGENHLFISTLSLRTHPWLGDHRVGGTALVPATALIELAIRAGDQVGCGQVEELTLAAPLHIPATGAVAVQVLVGAPDPSGTRPVTVHARPADSPPDVPWTRHAGGTLVARRSEPEGAIARPTGWPPAEAVPLDVAHLHGQLAAHGYGYGAAFRGLTAAWQSGTTRYAEVTLPQEAGEPDRFGIHPALFDAALHVALYGTRETLYPFSWRSVRLHATGARALRVVIDTSDPVNVGVTLWDPAGDLVLSAENLALRPGQPAIGPAADLHQLSWRPAPRDERPAPARVTLLAEGREAAELAAVLRAGGAEVDILPDIAALLAAGGPAPTAVCLPCAPVARPADEPSAARAATRRVLELLKTWLTDSRTPTGARLALLTQGAVAARAGEDTPGLADAAVWGLVRTAQTENPDRFTLVDHDGTAASLRALPTALATEEPQLALRDGAMTVPRLVAAGSETGLVPPSAGGWRLGLTSRGSVDDFALLPHAAADRPLAPGQVRVALRAAGLNLHDVTTALDRVADSRPLGGDGAGVVLETGPEVTGLRPGDRVMGVFTDGLGPVVVADRRLMTPMPTGWSFTDAATLPVPYLTAVHAPTDRGDLPPDEALLVHAAAGHRDFELTEVGEDHVAELLTRLRAGCEGGAIRPLPASTWDIRQATGALRRLTPDGRAGKVVLTIPPTVHPGAGHPAAPGTVLITGGTGTLGRLLAHHYAATGQARHLLLTSRRGPGAPGAADLVTELAEAGVDAEVVACDAADRAALARLLRDVPATRPLTAVVHAAGVLDDGVLLGLTPERLAAVLRPKIDAAWHLHELTQDLDLTEFVLFSSAAGTLGTPGQANYAAANSFLDALATYRRARGLPAVSLAWGQWAEASGMTGHLEQRDLARMAGLGLVPISDEHGLDLLAAARAADRPTVLLSGIDRVAVRALDHPPAPLRDLHGAPARRTAAASAGDQSLARRLLGLPDAEREAAVLAVVTGEIAVVLGHAVNAAVRTDTAFRDLGFDSLTAVELRNRLSTVTGLRLPATLAFDHPTPEVLARRLTVDLTGDPRASAATPTPETDGASTTDATGRRGDDPIVVIAMGCRYPGGVRSPEDLWRLVADGVDAITPFPTDRGWNQHDRSHPDQDGAGTAYPRSGGFLPDAGEFDAEFFGISPREALAMDPQQRLLLETSWETFERAGIDPVSLRGSRTGVFVGAMPQSYGPSAAEAPEQLSGSVLTGNTTSVASGRVAYALGLEGQAITVDTACSSSLVAMHLAARALRSGECELALAGGVTVMSTPDLFVEFGHQQGLAADGRIKPFAAGADGTAWGEGVGMVLLERLSDARRNGHPVLAVLRGSAVNQDGASNGLTAPNGPSQQRVIRQALANAGLVAADVDAVEAHGTGTTLGDPVEAGALLATYGQDRSAERPLLLGSLKSNLGHTQAAAGVAGVIKMVSAMRHGVLPATLHVDAPTPHVDWSGGAVELVTGNTVWPEEGRPRRAGVSAFGISGTNAHVILEQAPTTSESETAADDRGHRAFAAGWPLSARTGPALRARATRLLDHLATRPE</sequence>
<dbReference type="FunFam" id="1.10.1200.10:FF:000007">
    <property type="entry name" value="Probable polyketide synthase pks17"/>
    <property type="match status" value="2"/>
</dbReference>
<dbReference type="GO" id="GO:0006633">
    <property type="term" value="P:fatty acid biosynthetic process"/>
    <property type="evidence" value="ECO:0007669"/>
    <property type="project" value="InterPro"/>
</dbReference>
<dbReference type="InterPro" id="IPR011032">
    <property type="entry name" value="GroES-like_sf"/>
</dbReference>
<dbReference type="InterPro" id="IPR049900">
    <property type="entry name" value="PKS_mFAS_DH"/>
</dbReference>
<evidence type="ECO:0000256" key="1">
    <source>
        <dbReference type="ARBA" id="ARBA00004792"/>
    </source>
</evidence>
<dbReference type="SMART" id="SM00822">
    <property type="entry name" value="PKS_KR"/>
    <property type="match status" value="2"/>
</dbReference>
<evidence type="ECO:0000256" key="3">
    <source>
        <dbReference type="ARBA" id="ARBA00022553"/>
    </source>
</evidence>
<feature type="region of interest" description="Disordered" evidence="9">
    <location>
        <begin position="2857"/>
        <end position="2884"/>
    </location>
</feature>
<dbReference type="Pfam" id="PF08240">
    <property type="entry name" value="ADH_N"/>
    <property type="match status" value="2"/>
</dbReference>
<dbReference type="SUPFAM" id="SSF53901">
    <property type="entry name" value="Thiolase-like"/>
    <property type="match status" value="2"/>
</dbReference>
<dbReference type="Gene3D" id="3.10.129.110">
    <property type="entry name" value="Polyketide synthase dehydratase"/>
    <property type="match status" value="1"/>
</dbReference>
<dbReference type="SUPFAM" id="SSF51735">
    <property type="entry name" value="NAD(P)-binding Rossmann-fold domains"/>
    <property type="match status" value="5"/>
</dbReference>
<keyword evidence="7" id="KW-0012">Acyltransferase</keyword>
<feature type="domain" description="Ketosynthase family 3 (KS3)" evidence="11">
    <location>
        <begin position="844"/>
        <end position="1270"/>
    </location>
</feature>
<dbReference type="Pfam" id="PF00698">
    <property type="entry name" value="Acyl_transf_1"/>
    <property type="match status" value="1"/>
</dbReference>
<dbReference type="Pfam" id="PF13602">
    <property type="entry name" value="ADH_zinc_N_2"/>
    <property type="match status" value="1"/>
</dbReference>
<dbReference type="InterPro" id="IPR013154">
    <property type="entry name" value="ADH-like_N"/>
</dbReference>
<dbReference type="Pfam" id="PF02801">
    <property type="entry name" value="Ketoacyl-synt_C"/>
    <property type="match status" value="2"/>
</dbReference>
<evidence type="ECO:0000256" key="6">
    <source>
        <dbReference type="ARBA" id="ARBA00023268"/>
    </source>
</evidence>
<dbReference type="Pfam" id="PF14765">
    <property type="entry name" value="PS-DH"/>
    <property type="match status" value="1"/>
</dbReference>
<dbReference type="InterPro" id="IPR006162">
    <property type="entry name" value="Ppantetheine_attach_site"/>
</dbReference>
<dbReference type="Pfam" id="PF21089">
    <property type="entry name" value="PKS_DH_N"/>
    <property type="match status" value="1"/>
</dbReference>
<dbReference type="PROSITE" id="PS50075">
    <property type="entry name" value="CARRIER"/>
    <property type="match status" value="2"/>
</dbReference>
<evidence type="ECO:0000256" key="4">
    <source>
        <dbReference type="ARBA" id="ARBA00022679"/>
    </source>
</evidence>
<dbReference type="GO" id="GO:0004315">
    <property type="term" value="F:3-oxoacyl-[acyl-carrier-protein] synthase activity"/>
    <property type="evidence" value="ECO:0007669"/>
    <property type="project" value="InterPro"/>
</dbReference>
<dbReference type="Pfam" id="PF22953">
    <property type="entry name" value="SpnB_Rossmann"/>
    <property type="match status" value="2"/>
</dbReference>
<dbReference type="SMART" id="SM01294">
    <property type="entry name" value="PKS_PP_betabranch"/>
    <property type="match status" value="1"/>
</dbReference>
<dbReference type="PANTHER" id="PTHR43775:SF51">
    <property type="entry name" value="INACTIVE PHENOLPHTHIOCEROL SYNTHESIS POLYKETIDE SYNTHASE TYPE I PKS1-RELATED"/>
    <property type="match status" value="1"/>
</dbReference>
<dbReference type="SMART" id="SM00823">
    <property type="entry name" value="PKS_PP"/>
    <property type="match status" value="2"/>
</dbReference>
<keyword evidence="2" id="KW-0596">Phosphopantetheine</keyword>
<dbReference type="SUPFAM" id="SSF55048">
    <property type="entry name" value="Probable ACP-binding domain of malonyl-CoA ACP transacylase"/>
    <property type="match status" value="1"/>
</dbReference>
<accession>A0A4R4TWB5</accession>
<dbReference type="CDD" id="cd00833">
    <property type="entry name" value="PKS"/>
    <property type="match status" value="2"/>
</dbReference>
<dbReference type="SMART" id="SM00829">
    <property type="entry name" value="PKS_ER"/>
    <property type="match status" value="2"/>
</dbReference>
<dbReference type="SUPFAM" id="SSF50129">
    <property type="entry name" value="GroES-like"/>
    <property type="match status" value="2"/>
</dbReference>
<dbReference type="InterPro" id="IPR050091">
    <property type="entry name" value="PKS_NRPS_Biosynth_Enz"/>
</dbReference>
<feature type="domain" description="Carrier" evidence="10">
    <location>
        <begin position="2716"/>
        <end position="2791"/>
    </location>
</feature>
<proteinExistence type="predicted"/>
<feature type="domain" description="Carrier" evidence="10">
    <location>
        <begin position="747"/>
        <end position="822"/>
    </location>
</feature>
<dbReference type="OrthoDB" id="9778690at2"/>
<dbReference type="SUPFAM" id="SSF52151">
    <property type="entry name" value="FabD/lysophospholipase-like"/>
    <property type="match status" value="1"/>
</dbReference>
<dbReference type="PROSITE" id="PS00606">
    <property type="entry name" value="KS3_1"/>
    <property type="match status" value="2"/>
</dbReference>
<evidence type="ECO:0000256" key="7">
    <source>
        <dbReference type="ARBA" id="ARBA00023315"/>
    </source>
</evidence>
<reference evidence="13 14" key="1">
    <citation type="submission" date="2019-03" db="EMBL/GenBank/DDBJ databases">
        <title>Draft genome sequences of novel Actinobacteria.</title>
        <authorList>
            <person name="Sahin N."/>
            <person name="Ay H."/>
            <person name="Saygin H."/>
        </authorList>
    </citation>
    <scope>NUCLEOTIDE SEQUENCE [LARGE SCALE GENOMIC DNA]</scope>
    <source>
        <strain evidence="13 14">DSM 41900</strain>
    </source>
</reference>
<keyword evidence="5" id="KW-0045">Antibiotic biosynthesis</keyword>
<dbReference type="Pfam" id="PF00109">
    <property type="entry name" value="ketoacyl-synt"/>
    <property type="match status" value="2"/>
</dbReference>
<dbReference type="InterPro" id="IPR020841">
    <property type="entry name" value="PKS_Beta-ketoAc_synthase_dom"/>
</dbReference>
<dbReference type="InterPro" id="IPR032821">
    <property type="entry name" value="PKS_assoc"/>
</dbReference>
<dbReference type="PANTHER" id="PTHR43775">
    <property type="entry name" value="FATTY ACID SYNTHASE"/>
    <property type="match status" value="1"/>
</dbReference>
<dbReference type="PROSITE" id="PS52019">
    <property type="entry name" value="PKS_MFAS_DH"/>
    <property type="match status" value="1"/>
</dbReference>
<dbReference type="SUPFAM" id="SSF47336">
    <property type="entry name" value="ACP-like"/>
    <property type="match status" value="2"/>
</dbReference>
<dbReference type="GO" id="GO:0016491">
    <property type="term" value="F:oxidoreductase activity"/>
    <property type="evidence" value="ECO:0007669"/>
    <property type="project" value="InterPro"/>
</dbReference>
<dbReference type="PROSITE" id="PS00012">
    <property type="entry name" value="PHOSPHOPANTETHEINE"/>
    <property type="match status" value="2"/>
</dbReference>
<evidence type="ECO:0000259" key="10">
    <source>
        <dbReference type="PROSITE" id="PS50075"/>
    </source>
</evidence>
<dbReference type="FunFam" id="3.40.366.10:FF:000002">
    <property type="entry name" value="Probable polyketide synthase 2"/>
    <property type="match status" value="1"/>
</dbReference>
<dbReference type="EMBL" id="SMKI01000015">
    <property type="protein sequence ID" value="TDC79513.1"/>
    <property type="molecule type" value="Genomic_DNA"/>
</dbReference>
<dbReference type="InterPro" id="IPR016035">
    <property type="entry name" value="Acyl_Trfase/lysoPLipase"/>
</dbReference>
<feature type="region of interest" description="Disordered" evidence="9">
    <location>
        <begin position="2793"/>
        <end position="2818"/>
    </location>
</feature>
<keyword evidence="14" id="KW-1185">Reference proteome</keyword>
<dbReference type="FunFam" id="3.90.180.10:FF:000032">
    <property type="entry name" value="Probable polyketide synthase pks1"/>
    <property type="match status" value="1"/>
</dbReference>
<dbReference type="Gene3D" id="3.40.50.720">
    <property type="entry name" value="NAD(P)-binding Rossmann-like Domain"/>
    <property type="match status" value="2"/>
</dbReference>
<dbReference type="GO" id="GO:0031177">
    <property type="term" value="F:phosphopantetheine binding"/>
    <property type="evidence" value="ECO:0007669"/>
    <property type="project" value="InterPro"/>
</dbReference>
<dbReference type="InterPro" id="IPR020843">
    <property type="entry name" value="ER"/>
</dbReference>
<evidence type="ECO:0000256" key="8">
    <source>
        <dbReference type="PROSITE-ProRule" id="PRU01363"/>
    </source>
</evidence>
<dbReference type="Gene3D" id="3.40.366.10">
    <property type="entry name" value="Malonyl-Coenzyme A Acyl Carrier Protein, domain 2"/>
    <property type="match status" value="1"/>
</dbReference>
<evidence type="ECO:0000256" key="9">
    <source>
        <dbReference type="SAM" id="MobiDB-lite"/>
    </source>
</evidence>
<dbReference type="InterPro" id="IPR049552">
    <property type="entry name" value="PKS_DH_N"/>
</dbReference>
<dbReference type="InterPro" id="IPR042104">
    <property type="entry name" value="PKS_dehydratase_sf"/>
</dbReference>
<protein>
    <submittedName>
        <fullName evidence="13">SDR family NAD(P)-dependent oxidoreductase</fullName>
    </submittedName>
</protein>
<dbReference type="SMART" id="SM00825">
    <property type="entry name" value="PKS_KS"/>
    <property type="match status" value="2"/>
</dbReference>
<dbReference type="PROSITE" id="PS52004">
    <property type="entry name" value="KS3_2"/>
    <property type="match status" value="2"/>
</dbReference>
<keyword evidence="4" id="KW-0808">Transferase</keyword>
<dbReference type="Gene3D" id="3.30.70.3290">
    <property type="match status" value="1"/>
</dbReference>
<dbReference type="InterPro" id="IPR001227">
    <property type="entry name" value="Ac_transferase_dom_sf"/>
</dbReference>
<dbReference type="InterPro" id="IPR057326">
    <property type="entry name" value="KR_dom"/>
</dbReference>
<dbReference type="InterPro" id="IPR018201">
    <property type="entry name" value="Ketoacyl_synth_AS"/>
</dbReference>
<keyword evidence="3" id="KW-0597">Phosphoprotein</keyword>
<evidence type="ECO:0000256" key="2">
    <source>
        <dbReference type="ARBA" id="ARBA00022450"/>
    </source>
</evidence>
<dbReference type="InterPro" id="IPR036736">
    <property type="entry name" value="ACP-like_sf"/>
</dbReference>
<gene>
    <name evidence="13" type="ORF">E1283_02530</name>
</gene>
<evidence type="ECO:0000259" key="11">
    <source>
        <dbReference type="PROSITE" id="PS52004"/>
    </source>
</evidence>
<dbReference type="CDD" id="cd05195">
    <property type="entry name" value="enoyl_red"/>
    <property type="match status" value="2"/>
</dbReference>
<dbReference type="Gene3D" id="3.40.50.11460">
    <property type="match status" value="2"/>
</dbReference>
<dbReference type="Gene3D" id="3.40.47.10">
    <property type="match status" value="2"/>
</dbReference>
<dbReference type="InterPro" id="IPR013968">
    <property type="entry name" value="PKS_KR"/>
</dbReference>
<dbReference type="InterPro" id="IPR016039">
    <property type="entry name" value="Thiolase-like"/>
</dbReference>
<dbReference type="InterPro" id="IPR014031">
    <property type="entry name" value="Ketoacyl_synth_C"/>
</dbReference>
<dbReference type="GO" id="GO:0033068">
    <property type="term" value="P:macrolide biosynthetic process"/>
    <property type="evidence" value="ECO:0007669"/>
    <property type="project" value="UniProtKB-ARBA"/>
</dbReference>
<feature type="active site" description="Proton acceptor; for dehydratase activity" evidence="8">
    <location>
        <position position="1771"/>
    </location>
</feature>
<feature type="compositionally biased region" description="Basic and acidic residues" evidence="9">
    <location>
        <begin position="2862"/>
        <end position="2872"/>
    </location>
</feature>
<feature type="region of interest" description="Disordered" evidence="9">
    <location>
        <begin position="1830"/>
        <end position="1849"/>
    </location>
</feature>
<evidence type="ECO:0000259" key="12">
    <source>
        <dbReference type="PROSITE" id="PS52019"/>
    </source>
</evidence>
<dbReference type="InterPro" id="IPR014030">
    <property type="entry name" value="Ketoacyl_synth_N"/>
</dbReference>
<dbReference type="InterPro" id="IPR020807">
    <property type="entry name" value="PKS_DH"/>
</dbReference>
<feature type="non-terminal residue" evidence="13">
    <location>
        <position position="3295"/>
    </location>
</feature>